<gene>
    <name evidence="2" type="primary">OSJNBb0003E08.19</name>
</gene>
<evidence type="ECO:0000313" key="3">
    <source>
        <dbReference type="Proteomes" id="UP000000763"/>
    </source>
</evidence>
<proteinExistence type="predicted"/>
<evidence type="ECO:0000256" key="1">
    <source>
        <dbReference type="SAM" id="MobiDB-lite"/>
    </source>
</evidence>
<reference evidence="3" key="1">
    <citation type="journal article" date="2005" name="Nature">
        <title>The map-based sequence of the rice genome.</title>
        <authorList>
            <consortium name="International rice genome sequencing project (IRGSP)"/>
            <person name="Matsumoto T."/>
            <person name="Wu J."/>
            <person name="Kanamori H."/>
            <person name="Katayose Y."/>
            <person name="Fujisawa M."/>
            <person name="Namiki N."/>
            <person name="Mizuno H."/>
            <person name="Yamamoto K."/>
            <person name="Antonio B.A."/>
            <person name="Baba T."/>
            <person name="Sakata K."/>
            <person name="Nagamura Y."/>
            <person name="Aoki H."/>
            <person name="Arikawa K."/>
            <person name="Arita K."/>
            <person name="Bito T."/>
            <person name="Chiden Y."/>
            <person name="Fujitsuka N."/>
            <person name="Fukunaka R."/>
            <person name="Hamada M."/>
            <person name="Harada C."/>
            <person name="Hayashi A."/>
            <person name="Hijishita S."/>
            <person name="Honda M."/>
            <person name="Hosokawa S."/>
            <person name="Ichikawa Y."/>
            <person name="Idonuma A."/>
            <person name="Iijima M."/>
            <person name="Ikeda M."/>
            <person name="Ikeno M."/>
            <person name="Ito K."/>
            <person name="Ito S."/>
            <person name="Ito T."/>
            <person name="Ito Y."/>
            <person name="Ito Y."/>
            <person name="Iwabuchi A."/>
            <person name="Kamiya K."/>
            <person name="Karasawa W."/>
            <person name="Kurita K."/>
            <person name="Katagiri S."/>
            <person name="Kikuta A."/>
            <person name="Kobayashi H."/>
            <person name="Kobayashi N."/>
            <person name="Machita K."/>
            <person name="Maehara T."/>
            <person name="Masukawa M."/>
            <person name="Mizubayashi T."/>
            <person name="Mukai Y."/>
            <person name="Nagasaki H."/>
            <person name="Nagata Y."/>
            <person name="Naito S."/>
            <person name="Nakashima M."/>
            <person name="Nakama Y."/>
            <person name="Nakamichi Y."/>
            <person name="Nakamura M."/>
            <person name="Meguro A."/>
            <person name="Negishi M."/>
            <person name="Ohta I."/>
            <person name="Ohta T."/>
            <person name="Okamoto M."/>
            <person name="Ono N."/>
            <person name="Saji S."/>
            <person name="Sakaguchi M."/>
            <person name="Sakai K."/>
            <person name="Shibata M."/>
            <person name="Shimokawa T."/>
            <person name="Song J."/>
            <person name="Takazaki Y."/>
            <person name="Terasawa K."/>
            <person name="Tsugane M."/>
            <person name="Tsuji K."/>
            <person name="Ueda S."/>
            <person name="Waki K."/>
            <person name="Yamagata H."/>
            <person name="Yamamoto M."/>
            <person name="Yamamoto S."/>
            <person name="Yamane H."/>
            <person name="Yoshiki S."/>
            <person name="Yoshihara R."/>
            <person name="Yukawa K."/>
            <person name="Zhong H."/>
            <person name="Yano M."/>
            <person name="Yuan Q."/>
            <person name="Ouyang S."/>
            <person name="Liu J."/>
            <person name="Jones K.M."/>
            <person name="Gansberger K."/>
            <person name="Moffat K."/>
            <person name="Hill J."/>
            <person name="Bera J."/>
            <person name="Fadrosh D."/>
            <person name="Jin S."/>
            <person name="Johri S."/>
            <person name="Kim M."/>
            <person name="Overton L."/>
            <person name="Reardon M."/>
            <person name="Tsitrin T."/>
            <person name="Vuong H."/>
            <person name="Weaver B."/>
            <person name="Ciecko A."/>
            <person name="Tallon L."/>
            <person name="Jackson J."/>
            <person name="Pai G."/>
            <person name="Aken S.V."/>
            <person name="Utterback T."/>
            <person name="Reidmuller S."/>
            <person name="Feldblyum T."/>
            <person name="Hsiao J."/>
            <person name="Zismann V."/>
            <person name="Iobst S."/>
            <person name="de Vazeille A.R."/>
            <person name="Buell C.R."/>
            <person name="Ying K."/>
            <person name="Li Y."/>
            <person name="Lu T."/>
            <person name="Huang Y."/>
            <person name="Zhao Q."/>
            <person name="Feng Q."/>
            <person name="Zhang L."/>
            <person name="Zhu J."/>
            <person name="Weng Q."/>
            <person name="Mu J."/>
            <person name="Lu Y."/>
            <person name="Fan D."/>
            <person name="Liu Y."/>
            <person name="Guan J."/>
            <person name="Zhang Y."/>
            <person name="Yu S."/>
            <person name="Liu X."/>
            <person name="Zhang Y."/>
            <person name="Hong G."/>
            <person name="Han B."/>
            <person name="Choisne N."/>
            <person name="Demange N."/>
            <person name="Orjeda G."/>
            <person name="Samain S."/>
            <person name="Cattolico L."/>
            <person name="Pelletier E."/>
            <person name="Couloux A."/>
            <person name="Segurens B."/>
            <person name="Wincker P."/>
            <person name="D'Hont A."/>
            <person name="Scarpelli C."/>
            <person name="Weissenbach J."/>
            <person name="Salanoubat M."/>
            <person name="Quetier F."/>
            <person name="Yu Y."/>
            <person name="Kim H.R."/>
            <person name="Rambo T."/>
            <person name="Currie J."/>
            <person name="Collura K."/>
            <person name="Luo M."/>
            <person name="Yang T."/>
            <person name="Ammiraju J.S.S."/>
            <person name="Engler F."/>
            <person name="Soderlund C."/>
            <person name="Wing R.A."/>
            <person name="Palmer L.E."/>
            <person name="de la Bastide M."/>
            <person name="Spiegel L."/>
            <person name="Nascimento L."/>
            <person name="Zutavern T."/>
            <person name="O'Shaughnessy A."/>
            <person name="Dike S."/>
            <person name="Dedhia N."/>
            <person name="Preston R."/>
            <person name="Balija V."/>
            <person name="McCombie W.R."/>
            <person name="Chow T."/>
            <person name="Chen H."/>
            <person name="Chung M."/>
            <person name="Chen C."/>
            <person name="Shaw J."/>
            <person name="Wu H."/>
            <person name="Hsiao K."/>
            <person name="Chao Y."/>
            <person name="Chu M."/>
            <person name="Cheng C."/>
            <person name="Hour A."/>
            <person name="Lee P."/>
            <person name="Lin S."/>
            <person name="Lin Y."/>
            <person name="Liou J."/>
            <person name="Liu S."/>
            <person name="Hsing Y."/>
            <person name="Raghuvanshi S."/>
            <person name="Mohanty A."/>
            <person name="Bharti A.K."/>
            <person name="Gaur A."/>
            <person name="Gupta V."/>
            <person name="Kumar D."/>
            <person name="Ravi V."/>
            <person name="Vij S."/>
            <person name="Kapur A."/>
            <person name="Khurana P."/>
            <person name="Khurana P."/>
            <person name="Khurana J.P."/>
            <person name="Tyagi A.K."/>
            <person name="Gaikwad K."/>
            <person name="Singh A."/>
            <person name="Dalal V."/>
            <person name="Srivastava S."/>
            <person name="Dixit A."/>
            <person name="Pal A.K."/>
            <person name="Ghazi I.A."/>
            <person name="Yadav M."/>
            <person name="Pandit A."/>
            <person name="Bhargava A."/>
            <person name="Sureshbabu K."/>
            <person name="Batra K."/>
            <person name="Sharma T.R."/>
            <person name="Mohapatra T."/>
            <person name="Singh N.K."/>
            <person name="Messing J."/>
            <person name="Nelson A.B."/>
            <person name="Fuks G."/>
            <person name="Kavchok S."/>
            <person name="Keizer G."/>
            <person name="Linton E."/>
            <person name="Llaca V."/>
            <person name="Song R."/>
            <person name="Tanyolac B."/>
            <person name="Young S."/>
            <person name="Ho-Il K."/>
            <person name="Hahn J.H."/>
            <person name="Sangsakoo G."/>
            <person name="Vanavichit A."/>
            <person name="de Mattos Luiz.A.T."/>
            <person name="Zimmer P.D."/>
            <person name="Malone G."/>
            <person name="Dellagostin O."/>
            <person name="de Oliveira A.C."/>
            <person name="Bevan M."/>
            <person name="Bancroft I."/>
            <person name="Minx P."/>
            <person name="Cordum H."/>
            <person name="Wilson R."/>
            <person name="Cheng Z."/>
            <person name="Jin W."/>
            <person name="Jiang J."/>
            <person name="Leong S.A."/>
            <person name="Iwama H."/>
            <person name="Gojobori T."/>
            <person name="Itoh T."/>
            <person name="Niimura Y."/>
            <person name="Fujii Y."/>
            <person name="Habara T."/>
            <person name="Sakai H."/>
            <person name="Sato Y."/>
            <person name="Wilson G."/>
            <person name="Kumar K."/>
            <person name="McCouch S."/>
            <person name="Juretic N."/>
            <person name="Hoen D."/>
            <person name="Wright S."/>
            <person name="Bruskiewich R."/>
            <person name="Bureau T."/>
            <person name="Miyao A."/>
            <person name="Hirochika H."/>
            <person name="Nishikawa T."/>
            <person name="Kadowaki K."/>
            <person name="Sugiura M."/>
            <person name="Burr B."/>
            <person name="Sasaki T."/>
        </authorList>
    </citation>
    <scope>NUCLEOTIDE SEQUENCE [LARGE SCALE GENOMIC DNA]</scope>
    <source>
        <strain evidence="3">cv. Nipponbare</strain>
    </source>
</reference>
<feature type="region of interest" description="Disordered" evidence="1">
    <location>
        <begin position="70"/>
        <end position="105"/>
    </location>
</feature>
<feature type="compositionally biased region" description="Basic and acidic residues" evidence="1">
    <location>
        <begin position="70"/>
        <end position="81"/>
    </location>
</feature>
<dbReference type="Proteomes" id="UP000000763">
    <property type="component" value="Chromosome 7"/>
</dbReference>
<organism evidence="2 3">
    <name type="scientific">Oryza sativa subsp. japonica</name>
    <name type="common">Rice</name>
    <dbReference type="NCBI Taxonomy" id="39947"/>
    <lineage>
        <taxon>Eukaryota</taxon>
        <taxon>Viridiplantae</taxon>
        <taxon>Streptophyta</taxon>
        <taxon>Embryophyta</taxon>
        <taxon>Tracheophyta</taxon>
        <taxon>Spermatophyta</taxon>
        <taxon>Magnoliopsida</taxon>
        <taxon>Liliopsida</taxon>
        <taxon>Poales</taxon>
        <taxon>Poaceae</taxon>
        <taxon>BOP clade</taxon>
        <taxon>Oryzoideae</taxon>
        <taxon>Oryzeae</taxon>
        <taxon>Oryzinae</taxon>
        <taxon>Oryza</taxon>
        <taxon>Oryza sativa</taxon>
    </lineage>
</organism>
<sequence>MKWIVQGVNWSVSERTQTGCTNTWMMWVPHDKGRKLARGWLPAAERRHMWGCLSRRDGVLTRRLIGPIERHSGAEGKERPDAMGVAPRALSELKGDRSRDDGMGD</sequence>
<name>Q6Z4I9_ORYSJ</name>
<evidence type="ECO:0000313" key="2">
    <source>
        <dbReference type="EMBL" id="BAC83851.1"/>
    </source>
</evidence>
<dbReference type="AlphaFoldDB" id="Q6Z4I9"/>
<reference evidence="3" key="2">
    <citation type="journal article" date="2008" name="Nucleic Acids Res.">
        <title>The rice annotation project database (RAP-DB): 2008 update.</title>
        <authorList>
            <consortium name="The rice annotation project (RAP)"/>
        </authorList>
    </citation>
    <scope>GENOME REANNOTATION</scope>
    <source>
        <strain evidence="3">cv. Nipponbare</strain>
    </source>
</reference>
<dbReference type="EMBL" id="AP005173">
    <property type="protein sequence ID" value="BAC83851.1"/>
    <property type="molecule type" value="Genomic_DNA"/>
</dbReference>
<feature type="compositionally biased region" description="Basic and acidic residues" evidence="1">
    <location>
        <begin position="91"/>
        <end position="105"/>
    </location>
</feature>
<protein>
    <submittedName>
        <fullName evidence="2">Uncharacterized protein</fullName>
    </submittedName>
</protein>
<accession>Q6Z4I9</accession>